<dbReference type="InterPro" id="IPR001328">
    <property type="entry name" value="Pept_tRNA_hydro"/>
</dbReference>
<gene>
    <name evidence="4" type="ORF">ACD_78C00341G0002</name>
</gene>
<dbReference type="NCBIfam" id="TIGR00447">
    <property type="entry name" value="pth"/>
    <property type="match status" value="1"/>
</dbReference>
<evidence type="ECO:0000256" key="2">
    <source>
        <dbReference type="ARBA" id="ARBA00022801"/>
    </source>
</evidence>
<reference evidence="4" key="1">
    <citation type="journal article" date="2012" name="Science">
        <title>Fermentation, hydrogen, and sulfur metabolism in multiple uncultivated bacterial phyla.</title>
        <authorList>
            <person name="Wrighton K.C."/>
            <person name="Thomas B.C."/>
            <person name="Sharon I."/>
            <person name="Miller C.S."/>
            <person name="Castelle C.J."/>
            <person name="VerBerkmoes N.C."/>
            <person name="Wilkins M.J."/>
            <person name="Hettich R.L."/>
            <person name="Lipton M.S."/>
            <person name="Williams K.H."/>
            <person name="Long P.E."/>
            <person name="Banfield J.F."/>
        </authorList>
    </citation>
    <scope>NUCLEOTIDE SEQUENCE [LARGE SCALE GENOMIC DNA]</scope>
</reference>
<dbReference type="CDD" id="cd00462">
    <property type="entry name" value="PTH"/>
    <property type="match status" value="1"/>
</dbReference>
<dbReference type="PANTHER" id="PTHR17224">
    <property type="entry name" value="PEPTIDYL-TRNA HYDROLASE"/>
    <property type="match status" value="1"/>
</dbReference>
<name>K1XXF4_9BACT</name>
<accession>K1XXF4</accession>
<dbReference type="GO" id="GO:0004045">
    <property type="term" value="F:peptidyl-tRNA hydrolase activity"/>
    <property type="evidence" value="ECO:0007669"/>
    <property type="project" value="InterPro"/>
</dbReference>
<proteinExistence type="predicted"/>
<evidence type="ECO:0000256" key="3">
    <source>
        <dbReference type="ARBA" id="ARBA00022884"/>
    </source>
</evidence>
<dbReference type="InterPro" id="IPR036416">
    <property type="entry name" value="Pept_tRNA_hydro_sf"/>
</dbReference>
<keyword evidence="2 4" id="KW-0378">Hydrolase</keyword>
<keyword evidence="3" id="KW-0694">RNA-binding</keyword>
<protein>
    <submittedName>
        <fullName evidence="4">Peptidyl-tRNA hydrolase</fullName>
    </submittedName>
</protein>
<evidence type="ECO:0000256" key="1">
    <source>
        <dbReference type="ARBA" id="ARBA00022555"/>
    </source>
</evidence>
<dbReference type="Gene3D" id="3.40.50.1470">
    <property type="entry name" value="Peptidyl-tRNA hydrolase"/>
    <property type="match status" value="1"/>
</dbReference>
<dbReference type="Pfam" id="PF01195">
    <property type="entry name" value="Pept_tRNA_hydro"/>
    <property type="match status" value="1"/>
</dbReference>
<dbReference type="EMBL" id="AMFJ01034341">
    <property type="protein sequence ID" value="EKD29606.1"/>
    <property type="molecule type" value="Genomic_DNA"/>
</dbReference>
<dbReference type="GO" id="GO:0000049">
    <property type="term" value="F:tRNA binding"/>
    <property type="evidence" value="ECO:0007669"/>
    <property type="project" value="UniProtKB-KW"/>
</dbReference>
<comment type="caution">
    <text evidence="4">The sequence shown here is derived from an EMBL/GenBank/DDBJ whole genome shotgun (WGS) entry which is preliminary data.</text>
</comment>
<sequence>MFKWEKIILLKPMTYMNLSGESVVSLVNFYKIPKEDTLVLSDDIDMDFGKIRLREKGSSGGQNGLKSIAQHLGTEEFARLKIGIGRDNRYNVADWVLSKFSDEEKKGLEEVFMEGCANVEKWL</sequence>
<dbReference type="PANTHER" id="PTHR17224:SF1">
    <property type="entry name" value="PEPTIDYL-TRNA HYDROLASE"/>
    <property type="match status" value="1"/>
</dbReference>
<dbReference type="SUPFAM" id="SSF53178">
    <property type="entry name" value="Peptidyl-tRNA hydrolase-like"/>
    <property type="match status" value="1"/>
</dbReference>
<keyword evidence="1" id="KW-0820">tRNA-binding</keyword>
<evidence type="ECO:0000313" key="4">
    <source>
        <dbReference type="EMBL" id="EKD29606.1"/>
    </source>
</evidence>
<organism evidence="4">
    <name type="scientific">uncultured bacterium</name>
    <name type="common">gcode 4</name>
    <dbReference type="NCBI Taxonomy" id="1234023"/>
    <lineage>
        <taxon>Bacteria</taxon>
        <taxon>environmental samples</taxon>
    </lineage>
</organism>
<dbReference type="AlphaFoldDB" id="K1XXF4"/>